<dbReference type="EMBL" id="JBCITK010000001">
    <property type="protein sequence ID" value="MEN0644943.1"/>
    <property type="molecule type" value="Genomic_DNA"/>
</dbReference>
<dbReference type="InterPro" id="IPR029465">
    <property type="entry name" value="ATPgrasp_TupA"/>
</dbReference>
<protein>
    <submittedName>
        <fullName evidence="1">ATP-grasp fold amidoligase family protein</fullName>
    </submittedName>
</protein>
<dbReference type="Pfam" id="PF14305">
    <property type="entry name" value="ATPgrasp_TupA"/>
    <property type="match status" value="1"/>
</dbReference>
<evidence type="ECO:0000313" key="1">
    <source>
        <dbReference type="EMBL" id="MEN0644943.1"/>
    </source>
</evidence>
<organism evidence="1 2">
    <name type="scientific">Alkalicoccobacillus gibsonii</name>
    <dbReference type="NCBI Taxonomy" id="79881"/>
    <lineage>
        <taxon>Bacteria</taxon>
        <taxon>Bacillati</taxon>
        <taxon>Bacillota</taxon>
        <taxon>Bacilli</taxon>
        <taxon>Bacillales</taxon>
        <taxon>Bacillaceae</taxon>
        <taxon>Alkalicoccobacillus</taxon>
    </lineage>
</organism>
<comment type="caution">
    <text evidence="1">The sequence shown here is derived from an EMBL/GenBank/DDBJ whole genome shotgun (WGS) entry which is preliminary data.</text>
</comment>
<accession>A0ABU9VP24</accession>
<dbReference type="RefSeq" id="WP_343131565.1">
    <property type="nucleotide sequence ID" value="NZ_JBCITK010000001.1"/>
</dbReference>
<sequence>MKKTLKKLVYRSDFLLLQHIKKEFKKRQGYELNLKAPQTFSEKIQYLKLYGNLKEVSQYVDKFMVRDYVKSIIGEQFLIPCLYVSDKADTIPFKELPSKFIIKATHSAGQNIIIKNKKEINEFSIKNQINSWLREDFYFATGQKNYKDITPRIIIEEFISDSDGELMDFKFFCFHGKPIFVQVDGDRFNKHTRNFYDLEWNKIDIKSRNFNNFTLDVPQPSNFDKMVEVVRSLANKFTFVRVDLYNVNGKIYFGELTFTPGNGYSAYETWDQDKHIGDLIIEKHPKDIFSRRKK</sequence>
<gene>
    <name evidence="1" type="ORF">MKY91_17440</name>
</gene>
<dbReference type="SUPFAM" id="SSF56059">
    <property type="entry name" value="Glutathione synthetase ATP-binding domain-like"/>
    <property type="match status" value="1"/>
</dbReference>
<keyword evidence="2" id="KW-1185">Reference proteome</keyword>
<dbReference type="Proteomes" id="UP001418796">
    <property type="component" value="Unassembled WGS sequence"/>
</dbReference>
<name>A0ABU9VP24_9BACI</name>
<reference evidence="1 2" key="1">
    <citation type="submission" date="2024-03" db="EMBL/GenBank/DDBJ databases">
        <title>Bacilli Hybrid Assemblies.</title>
        <authorList>
            <person name="Kovac J."/>
        </authorList>
    </citation>
    <scope>NUCLEOTIDE SEQUENCE [LARGE SCALE GENOMIC DNA]</scope>
    <source>
        <strain evidence="1 2">FSL R7-0666</strain>
    </source>
</reference>
<proteinExistence type="predicted"/>
<evidence type="ECO:0000313" key="2">
    <source>
        <dbReference type="Proteomes" id="UP001418796"/>
    </source>
</evidence>